<dbReference type="EMBL" id="JACHIA010000003">
    <property type="protein sequence ID" value="MBB6070041.1"/>
    <property type="molecule type" value="Genomic_DNA"/>
</dbReference>
<accession>A0A841GMM5</accession>
<dbReference type="AlphaFoldDB" id="A0A841GMM5"/>
<dbReference type="Proteomes" id="UP000582837">
    <property type="component" value="Unassembled WGS sequence"/>
</dbReference>
<gene>
    <name evidence="1" type="ORF">HNQ61_001658</name>
</gene>
<name>A0A841GMM5_9BACT</name>
<reference evidence="1 2" key="1">
    <citation type="submission" date="2020-08" db="EMBL/GenBank/DDBJ databases">
        <title>Genomic Encyclopedia of Type Strains, Phase IV (KMG-IV): sequencing the most valuable type-strain genomes for metagenomic binning, comparative biology and taxonomic classification.</title>
        <authorList>
            <person name="Goeker M."/>
        </authorList>
    </citation>
    <scope>NUCLEOTIDE SEQUENCE [LARGE SCALE GENOMIC DNA]</scope>
    <source>
        <strain evidence="1 2">DSM 29007</strain>
    </source>
</reference>
<evidence type="ECO:0000313" key="2">
    <source>
        <dbReference type="Proteomes" id="UP000582837"/>
    </source>
</evidence>
<keyword evidence="2" id="KW-1185">Reference proteome</keyword>
<protein>
    <submittedName>
        <fullName evidence="1">Uncharacterized protein</fullName>
    </submittedName>
</protein>
<dbReference type="RefSeq" id="WP_170039755.1">
    <property type="nucleotide sequence ID" value="NZ_JABDTL010000002.1"/>
</dbReference>
<proteinExistence type="predicted"/>
<comment type="caution">
    <text evidence="1">The sequence shown here is derived from an EMBL/GenBank/DDBJ whole genome shotgun (WGS) entry which is preliminary data.</text>
</comment>
<evidence type="ECO:0000313" key="1">
    <source>
        <dbReference type="EMBL" id="MBB6070041.1"/>
    </source>
</evidence>
<organism evidence="1 2">
    <name type="scientific">Longimicrobium terrae</name>
    <dbReference type="NCBI Taxonomy" id="1639882"/>
    <lineage>
        <taxon>Bacteria</taxon>
        <taxon>Pseudomonadati</taxon>
        <taxon>Gemmatimonadota</taxon>
        <taxon>Longimicrobiia</taxon>
        <taxon>Longimicrobiales</taxon>
        <taxon>Longimicrobiaceae</taxon>
        <taxon>Longimicrobium</taxon>
    </lineage>
</organism>
<sequence>MADVALHAHPEEKVNRMLRIGSAELETMWRLAGRRTLREHAERLDSQIQELRPRVLAVMVEMVLLELERGPEVAPTAADIAVLCASQDTRVRLLGLRLLGNAEKS</sequence>